<organism evidence="1 2">
    <name type="scientific">Nephila pilipes</name>
    <name type="common">Giant wood spider</name>
    <name type="synonym">Nephila maculata</name>
    <dbReference type="NCBI Taxonomy" id="299642"/>
    <lineage>
        <taxon>Eukaryota</taxon>
        <taxon>Metazoa</taxon>
        <taxon>Ecdysozoa</taxon>
        <taxon>Arthropoda</taxon>
        <taxon>Chelicerata</taxon>
        <taxon>Arachnida</taxon>
        <taxon>Araneae</taxon>
        <taxon>Araneomorphae</taxon>
        <taxon>Entelegynae</taxon>
        <taxon>Araneoidea</taxon>
        <taxon>Nephilidae</taxon>
        <taxon>Nephila</taxon>
    </lineage>
</organism>
<dbReference type="OrthoDB" id="10370742at2759"/>
<evidence type="ECO:0000313" key="2">
    <source>
        <dbReference type="Proteomes" id="UP000887013"/>
    </source>
</evidence>
<dbReference type="Proteomes" id="UP000887013">
    <property type="component" value="Unassembled WGS sequence"/>
</dbReference>
<dbReference type="AlphaFoldDB" id="A0A8X6U1S0"/>
<keyword evidence="2" id="KW-1185">Reference proteome</keyword>
<comment type="caution">
    <text evidence="1">The sequence shown here is derived from an EMBL/GenBank/DDBJ whole genome shotgun (WGS) entry which is preliminary data.</text>
</comment>
<protein>
    <submittedName>
        <fullName evidence="1">Uncharacterized protein</fullName>
    </submittedName>
</protein>
<reference evidence="1" key="1">
    <citation type="submission" date="2020-08" db="EMBL/GenBank/DDBJ databases">
        <title>Multicomponent nature underlies the extraordinary mechanical properties of spider dragline silk.</title>
        <authorList>
            <person name="Kono N."/>
            <person name="Nakamura H."/>
            <person name="Mori M."/>
            <person name="Yoshida Y."/>
            <person name="Ohtoshi R."/>
            <person name="Malay A.D."/>
            <person name="Moran D.A.P."/>
            <person name="Tomita M."/>
            <person name="Numata K."/>
            <person name="Arakawa K."/>
        </authorList>
    </citation>
    <scope>NUCLEOTIDE SEQUENCE</scope>
</reference>
<gene>
    <name evidence="1" type="ORF">NPIL_670371</name>
</gene>
<proteinExistence type="predicted"/>
<name>A0A8X6U1S0_NEPPI</name>
<accession>A0A8X6U1S0</accession>
<dbReference type="EMBL" id="BMAW01115499">
    <property type="protein sequence ID" value="GFT66329.1"/>
    <property type="molecule type" value="Genomic_DNA"/>
</dbReference>
<evidence type="ECO:0000313" key="1">
    <source>
        <dbReference type="EMBL" id="GFT66329.1"/>
    </source>
</evidence>
<sequence length="86" mass="9588">MEKPLWKRSIVFRLDKGDAQRLIESVRLSCGALEEESSKKITTSVLQADPYNGLVHHGGREVGKEIFLACDCSDSFPACFFVSLLL</sequence>